<dbReference type="OrthoDB" id="3253416at2759"/>
<dbReference type="STRING" id="930991.A0A0D0CCI4"/>
<reference evidence="2 3" key="1">
    <citation type="submission" date="2014-04" db="EMBL/GenBank/DDBJ databases">
        <authorList>
            <consortium name="DOE Joint Genome Institute"/>
            <person name="Kuo A."/>
            <person name="Kohler A."/>
            <person name="Jargeat P."/>
            <person name="Nagy L.G."/>
            <person name="Floudas D."/>
            <person name="Copeland A."/>
            <person name="Barry K.W."/>
            <person name="Cichocki N."/>
            <person name="Veneault-Fourrey C."/>
            <person name="LaButti K."/>
            <person name="Lindquist E.A."/>
            <person name="Lipzen A."/>
            <person name="Lundell T."/>
            <person name="Morin E."/>
            <person name="Murat C."/>
            <person name="Sun H."/>
            <person name="Tunlid A."/>
            <person name="Henrissat B."/>
            <person name="Grigoriev I.V."/>
            <person name="Hibbett D.S."/>
            <person name="Martin F."/>
            <person name="Nordberg H.P."/>
            <person name="Cantor M.N."/>
            <person name="Hua S.X."/>
        </authorList>
    </citation>
    <scope>NUCLEOTIDE SEQUENCE [LARGE SCALE GENOMIC DNA]</scope>
    <source>
        <strain evidence="2 3">Ve08.2h10</strain>
    </source>
</reference>
<dbReference type="Proteomes" id="UP000054538">
    <property type="component" value="Unassembled WGS sequence"/>
</dbReference>
<gene>
    <name evidence="2" type="ORF">PAXRUDRAFT_36179</name>
</gene>
<name>A0A0D0CCI4_9AGAM</name>
<proteinExistence type="predicted"/>
<organism evidence="2 3">
    <name type="scientific">Paxillus rubicundulus Ve08.2h10</name>
    <dbReference type="NCBI Taxonomy" id="930991"/>
    <lineage>
        <taxon>Eukaryota</taxon>
        <taxon>Fungi</taxon>
        <taxon>Dikarya</taxon>
        <taxon>Basidiomycota</taxon>
        <taxon>Agaricomycotina</taxon>
        <taxon>Agaricomycetes</taxon>
        <taxon>Agaricomycetidae</taxon>
        <taxon>Boletales</taxon>
        <taxon>Paxilineae</taxon>
        <taxon>Paxillaceae</taxon>
        <taxon>Paxillus</taxon>
    </lineage>
</organism>
<evidence type="ECO:0000313" key="3">
    <source>
        <dbReference type="Proteomes" id="UP000054538"/>
    </source>
</evidence>
<dbReference type="HOGENOM" id="CLU_035160_3_1_1"/>
<evidence type="ECO:0000313" key="2">
    <source>
        <dbReference type="EMBL" id="KIK80477.1"/>
    </source>
</evidence>
<evidence type="ECO:0000256" key="1">
    <source>
        <dbReference type="SAM" id="MobiDB-lite"/>
    </source>
</evidence>
<accession>A0A0D0CCI4</accession>
<protein>
    <submittedName>
        <fullName evidence="2">Uncharacterized protein</fullName>
    </submittedName>
</protein>
<keyword evidence="3" id="KW-1185">Reference proteome</keyword>
<sequence length="177" mass="19747">MDKDWTTLCSGLGFEGFYIAVHGGVEDLSGPKLFFPEKAKNLEEILHENKVTEKACMNYSNHECKVVKHYSIELVSWPADLLPICNPGRIGPCHQVQKLFDALATKACFWKMLSMDELRQRIAYNCEHQAHGAQVYKLHKKLTIQDTAKSAETIHDGDSSHSDNNGTGVDRADGGTI</sequence>
<dbReference type="AlphaFoldDB" id="A0A0D0CCI4"/>
<dbReference type="InParanoid" id="A0A0D0CCI4"/>
<dbReference type="EMBL" id="KN826011">
    <property type="protein sequence ID" value="KIK80477.1"/>
    <property type="molecule type" value="Genomic_DNA"/>
</dbReference>
<feature type="region of interest" description="Disordered" evidence="1">
    <location>
        <begin position="153"/>
        <end position="177"/>
    </location>
</feature>
<reference evidence="3" key="2">
    <citation type="submission" date="2015-01" db="EMBL/GenBank/DDBJ databases">
        <title>Evolutionary Origins and Diversification of the Mycorrhizal Mutualists.</title>
        <authorList>
            <consortium name="DOE Joint Genome Institute"/>
            <consortium name="Mycorrhizal Genomics Consortium"/>
            <person name="Kohler A."/>
            <person name="Kuo A."/>
            <person name="Nagy L.G."/>
            <person name="Floudas D."/>
            <person name="Copeland A."/>
            <person name="Barry K.W."/>
            <person name="Cichocki N."/>
            <person name="Veneault-Fourrey C."/>
            <person name="LaButti K."/>
            <person name="Lindquist E.A."/>
            <person name="Lipzen A."/>
            <person name="Lundell T."/>
            <person name="Morin E."/>
            <person name="Murat C."/>
            <person name="Riley R."/>
            <person name="Ohm R."/>
            <person name="Sun H."/>
            <person name="Tunlid A."/>
            <person name="Henrissat B."/>
            <person name="Grigoriev I.V."/>
            <person name="Hibbett D.S."/>
            <person name="Martin F."/>
        </authorList>
    </citation>
    <scope>NUCLEOTIDE SEQUENCE [LARGE SCALE GENOMIC DNA]</scope>
    <source>
        <strain evidence="3">Ve08.2h10</strain>
    </source>
</reference>